<dbReference type="Proteomes" id="UP000272481">
    <property type="component" value="Unassembled WGS sequence"/>
</dbReference>
<protein>
    <submittedName>
        <fullName evidence="3">DUF378 domain-containing protein</fullName>
    </submittedName>
</protein>
<name>A0A1G7EWB8_9BACL</name>
<reference evidence="4 5" key="1">
    <citation type="submission" date="2016-10" db="EMBL/GenBank/DDBJ databases">
        <authorList>
            <person name="de Groot N.N."/>
        </authorList>
    </citation>
    <scope>NUCLEOTIDE SEQUENCE [LARGE SCALE GENOMIC DNA]</scope>
    <source>
        <strain evidence="4 5">CGMCC 1.6762</strain>
    </source>
</reference>
<dbReference type="PANTHER" id="PTHR37304">
    <property type="entry name" value="MEMBRANE PROTEIN-RELATED"/>
    <property type="match status" value="1"/>
</dbReference>
<feature type="transmembrane region" description="Helical" evidence="2">
    <location>
        <begin position="7"/>
        <end position="27"/>
    </location>
</feature>
<dbReference type="PANTHER" id="PTHR37304:SF1">
    <property type="entry name" value="MEMBRANE PROTEIN"/>
    <property type="match status" value="1"/>
</dbReference>
<feature type="transmembrane region" description="Helical" evidence="2">
    <location>
        <begin position="39"/>
        <end position="61"/>
    </location>
</feature>
<dbReference type="OrthoDB" id="9812136at2"/>
<dbReference type="RefSeq" id="WP_092097752.1">
    <property type="nucleotide sequence ID" value="NZ_FNAR01000015.1"/>
</dbReference>
<accession>A0A1G7EWB8</accession>
<evidence type="ECO:0000313" key="5">
    <source>
        <dbReference type="Proteomes" id="UP000198823"/>
    </source>
</evidence>
<gene>
    <name evidence="3" type="ORF">EJA12_05635</name>
    <name evidence="4" type="ORF">SAMN04488126_11542</name>
</gene>
<feature type="region of interest" description="Disordered" evidence="1">
    <location>
        <begin position="69"/>
        <end position="110"/>
    </location>
</feature>
<evidence type="ECO:0000256" key="2">
    <source>
        <dbReference type="SAM" id="Phobius"/>
    </source>
</evidence>
<sequence>MSVLSRIALALLIIGGINWGLIGLFQFDLVATLFGGQDAFLSRVVYGLVGISALICIGLLFKPSEEMDDVVTGDRPSRISNQDLRTEFGEEPDFSKERETESKEADRNKD</sequence>
<keyword evidence="2" id="KW-1133">Transmembrane helix</keyword>
<feature type="compositionally biased region" description="Basic and acidic residues" evidence="1">
    <location>
        <begin position="84"/>
        <end position="110"/>
    </location>
</feature>
<proteinExistence type="predicted"/>
<evidence type="ECO:0000313" key="6">
    <source>
        <dbReference type="Proteomes" id="UP000272481"/>
    </source>
</evidence>
<keyword evidence="2" id="KW-0812">Transmembrane</keyword>
<evidence type="ECO:0000256" key="1">
    <source>
        <dbReference type="SAM" id="MobiDB-lite"/>
    </source>
</evidence>
<evidence type="ECO:0000313" key="4">
    <source>
        <dbReference type="EMBL" id="SDE67736.1"/>
    </source>
</evidence>
<dbReference type="EMBL" id="RWGW01000007">
    <property type="protein sequence ID" value="RSK34412.1"/>
    <property type="molecule type" value="Genomic_DNA"/>
</dbReference>
<evidence type="ECO:0000313" key="3">
    <source>
        <dbReference type="EMBL" id="RSK34412.1"/>
    </source>
</evidence>
<dbReference type="Proteomes" id="UP000198823">
    <property type="component" value="Unassembled WGS sequence"/>
</dbReference>
<dbReference type="AlphaFoldDB" id="A0A1G7EWB8"/>
<dbReference type="Pfam" id="PF04070">
    <property type="entry name" value="DUF378"/>
    <property type="match status" value="1"/>
</dbReference>
<keyword evidence="2" id="KW-0472">Membrane</keyword>
<dbReference type="InterPro" id="IPR007211">
    <property type="entry name" value="DUF378"/>
</dbReference>
<organism evidence="4 5">
    <name type="scientific">Bhargavaea beijingensis</name>
    <dbReference type="NCBI Taxonomy" id="426756"/>
    <lineage>
        <taxon>Bacteria</taxon>
        <taxon>Bacillati</taxon>
        <taxon>Bacillota</taxon>
        <taxon>Bacilli</taxon>
        <taxon>Bacillales</taxon>
        <taxon>Caryophanaceae</taxon>
        <taxon>Bhargavaea</taxon>
    </lineage>
</organism>
<dbReference type="EMBL" id="FNAR01000015">
    <property type="protein sequence ID" value="SDE67736.1"/>
    <property type="molecule type" value="Genomic_DNA"/>
</dbReference>
<dbReference type="STRING" id="426756.SAMN04488126_11542"/>
<reference evidence="3 6" key="2">
    <citation type="submission" date="2018-12" db="EMBL/GenBank/DDBJ databases">
        <title>Comparitive functional genomics of dry heat resistant strains isolated from the viking spacecraft.</title>
        <authorList>
            <person name="Seuylemezian A."/>
            <person name="Vaishampayan P."/>
        </authorList>
    </citation>
    <scope>NUCLEOTIDE SEQUENCE [LARGE SCALE GENOMIC DNA]</scope>
    <source>
        <strain evidence="3 6">M6-11</strain>
    </source>
</reference>
<keyword evidence="6" id="KW-1185">Reference proteome</keyword>